<dbReference type="EMBL" id="MJBI02000001">
    <property type="protein sequence ID" value="RAI82123.1"/>
    <property type="molecule type" value="Genomic_DNA"/>
</dbReference>
<proteinExistence type="predicted"/>
<gene>
    <name evidence="3" type="ORF">BFS35_000115</name>
</gene>
<organism evidence="3 4">
    <name type="scientific">Macrococcoides goetzii</name>
    <dbReference type="NCBI Taxonomy" id="1891097"/>
    <lineage>
        <taxon>Bacteria</taxon>
        <taxon>Bacillati</taxon>
        <taxon>Bacillota</taxon>
        <taxon>Bacilli</taxon>
        <taxon>Bacillales</taxon>
        <taxon>Staphylococcaceae</taxon>
        <taxon>Macrococcoides</taxon>
    </lineage>
</organism>
<dbReference type="InterPro" id="IPR008613">
    <property type="entry name" value="Excalibur_Ca-bd_domain"/>
</dbReference>
<evidence type="ECO:0000313" key="4">
    <source>
        <dbReference type="Proteomes" id="UP000229523"/>
    </source>
</evidence>
<comment type="caution">
    <text evidence="3">The sequence shown here is derived from an EMBL/GenBank/DDBJ whole genome shotgun (WGS) entry which is preliminary data.</text>
</comment>
<dbReference type="Proteomes" id="UP000229523">
    <property type="component" value="Unassembled WGS sequence"/>
</dbReference>
<evidence type="ECO:0000256" key="1">
    <source>
        <dbReference type="SAM" id="SignalP"/>
    </source>
</evidence>
<name>A0A2G5NNZ4_9STAP</name>
<feature type="chain" id="PRO_5038489880" description="Excalibur calcium-binding domain-containing protein" evidence="1">
    <location>
        <begin position="22"/>
        <end position="100"/>
    </location>
</feature>
<feature type="signal peptide" evidence="1">
    <location>
        <begin position="1"/>
        <end position="21"/>
    </location>
</feature>
<feature type="domain" description="Excalibur calcium-binding" evidence="2">
    <location>
        <begin position="51"/>
        <end position="87"/>
    </location>
</feature>
<keyword evidence="4" id="KW-1185">Reference proteome</keyword>
<dbReference type="SMART" id="SM00894">
    <property type="entry name" value="Excalibur"/>
    <property type="match status" value="1"/>
</dbReference>
<evidence type="ECO:0000259" key="2">
    <source>
        <dbReference type="SMART" id="SM00894"/>
    </source>
</evidence>
<keyword evidence="1" id="KW-0732">Signal</keyword>
<sequence>MKTLKVLTSIALLTVALPFSQIDTVNDSNTVKAATKAGYPTSKYRKGAPKKFSNCKTVNKYYPYGITYNHVSYAKSLDRDKDKMACEAKDMVFKTWMAKN</sequence>
<accession>A0A2G5NNZ4</accession>
<dbReference type="AlphaFoldDB" id="A0A2G5NNZ4"/>
<reference evidence="3 4" key="1">
    <citation type="journal article" date="2018" name="Front. Microbiol.">
        <title>Description and Comparative Genomics of Macrococcus caseolyticus subsp. hominis subsp. nov., Macrococcus goetzii sp. nov., Macrococcus epidermidis sp. nov., and Macrococcus bohemicus sp. nov., Novel Macrococci From Human Clinical Material With Virulence Potential and Suspected Uptake of Foreign DNA by Natural Transformation.</title>
        <authorList>
            <person name="Maslanova I."/>
            <person name="Wertheimer Z."/>
            <person name="Sedlacek I."/>
            <person name="Svec P."/>
            <person name="Indrakova A."/>
            <person name="Kovarovic V."/>
            <person name="Schumann P."/>
            <person name="Sproer C."/>
            <person name="Kralova S."/>
            <person name="Sedo O."/>
            <person name="Kristofova L."/>
            <person name="Vrbovska V."/>
            <person name="Fuzik T."/>
            <person name="Petras P."/>
            <person name="Zdrahal Z."/>
            <person name="Ruzickova V."/>
            <person name="Doskar J."/>
            <person name="Pantucek R."/>
        </authorList>
    </citation>
    <scope>NUCLEOTIDE SEQUENCE [LARGE SCALE GENOMIC DNA]</scope>
    <source>
        <strain evidence="3 4">CCM 4927</strain>
    </source>
</reference>
<dbReference type="Pfam" id="PF05901">
    <property type="entry name" value="Excalibur"/>
    <property type="match status" value="1"/>
</dbReference>
<evidence type="ECO:0000313" key="3">
    <source>
        <dbReference type="EMBL" id="RAI82123.1"/>
    </source>
</evidence>
<dbReference type="RefSeq" id="WP_099579653.1">
    <property type="nucleotide sequence ID" value="NZ_MJBI02000001.1"/>
</dbReference>
<protein>
    <recommendedName>
        <fullName evidence="2">Excalibur calcium-binding domain-containing protein</fullName>
    </recommendedName>
</protein>